<evidence type="ECO:0000256" key="1">
    <source>
        <dbReference type="ARBA" id="ARBA00023604"/>
    </source>
</evidence>
<dbReference type="OrthoDB" id="412788at2759"/>
<dbReference type="InterPro" id="IPR044053">
    <property type="entry name" value="AsaB-like"/>
</dbReference>
<dbReference type="PANTHER" id="PTHR34598">
    <property type="entry name" value="BLL6449 PROTEIN"/>
    <property type="match status" value="1"/>
</dbReference>
<accession>A0A5J5EKJ4</accession>
<dbReference type="AlphaFoldDB" id="A0A5J5EKJ4"/>
<gene>
    <name evidence="2" type="ORF">FN846DRAFT_328319</name>
</gene>
<comment type="caution">
    <text evidence="2">The sequence shown here is derived from an EMBL/GenBank/DDBJ whole genome shotgun (WGS) entry which is preliminary data.</text>
</comment>
<dbReference type="GO" id="GO:0016491">
    <property type="term" value="F:oxidoreductase activity"/>
    <property type="evidence" value="ECO:0007669"/>
    <property type="project" value="InterPro"/>
</dbReference>
<evidence type="ECO:0008006" key="4">
    <source>
        <dbReference type="Google" id="ProtNLM"/>
    </source>
</evidence>
<evidence type="ECO:0000313" key="2">
    <source>
        <dbReference type="EMBL" id="KAA8895607.1"/>
    </source>
</evidence>
<dbReference type="Proteomes" id="UP000326924">
    <property type="component" value="Unassembled WGS sequence"/>
</dbReference>
<proteinExistence type="inferred from homology"/>
<dbReference type="PANTHER" id="PTHR34598:SF1">
    <property type="entry name" value="PUTATIVE (AFU_ORTHOLOGUE AFUA_3G13140)-RELATED"/>
    <property type="match status" value="1"/>
</dbReference>
<protein>
    <recommendedName>
        <fullName evidence="4">Methyltransferase</fullName>
    </recommendedName>
</protein>
<comment type="similarity">
    <text evidence="1">Belongs to the asaB hydroxylase/desaturase family.</text>
</comment>
<keyword evidence="3" id="KW-1185">Reference proteome</keyword>
<dbReference type="EMBL" id="VXIS01000254">
    <property type="protein sequence ID" value="KAA8895607.1"/>
    <property type="molecule type" value="Genomic_DNA"/>
</dbReference>
<name>A0A5J5EKJ4_9PEZI</name>
<sequence length="288" mass="32233">MTTTTTITATQTEFIPFGDVVAELNFYSAPADGSSPYNYIGIPPPGMEQSNVGIDPKSITIYDLRGNESKLSLDKEAFSFHTIPSSLTYGDFDNEEKIRSIYYPEIKDIVRKHVSGAKEVIIFDHTIRRSGPNAESTVQRVHIDQTTKSGELRLRRYLTPERVQEVLKKNIRFQIVNIWRPINGAVVSYPLAFADSSTVADDDIVGVAHIYPDYEGQTAGVKYNPNQKWWYASGIKNDEVTLIKCFDSWTGESGERRRAPHSAFVHPNTPAGAKGRESIEVRCLIVGE</sequence>
<organism evidence="2 3">
    <name type="scientific">Sphaerosporella brunnea</name>
    <dbReference type="NCBI Taxonomy" id="1250544"/>
    <lineage>
        <taxon>Eukaryota</taxon>
        <taxon>Fungi</taxon>
        <taxon>Dikarya</taxon>
        <taxon>Ascomycota</taxon>
        <taxon>Pezizomycotina</taxon>
        <taxon>Pezizomycetes</taxon>
        <taxon>Pezizales</taxon>
        <taxon>Pyronemataceae</taxon>
        <taxon>Sphaerosporella</taxon>
    </lineage>
</organism>
<dbReference type="NCBIfam" id="NF041278">
    <property type="entry name" value="CmcJ_NvfI_EfuI"/>
    <property type="match status" value="1"/>
</dbReference>
<dbReference type="InParanoid" id="A0A5J5EKJ4"/>
<reference evidence="2 3" key="1">
    <citation type="submission" date="2019-09" db="EMBL/GenBank/DDBJ databases">
        <title>Draft genome of the ectomycorrhizal ascomycete Sphaerosporella brunnea.</title>
        <authorList>
            <consortium name="DOE Joint Genome Institute"/>
            <person name="Benucci G.M."/>
            <person name="Marozzi G."/>
            <person name="Antonielli L."/>
            <person name="Sanchez S."/>
            <person name="Marco P."/>
            <person name="Wang X."/>
            <person name="Falini L.B."/>
            <person name="Barry K."/>
            <person name="Haridas S."/>
            <person name="Lipzen A."/>
            <person name="Labutti K."/>
            <person name="Grigoriev I.V."/>
            <person name="Murat C."/>
            <person name="Martin F."/>
            <person name="Albertini E."/>
            <person name="Donnini D."/>
            <person name="Bonito G."/>
        </authorList>
    </citation>
    <scope>NUCLEOTIDE SEQUENCE [LARGE SCALE GENOMIC DNA]</scope>
    <source>
        <strain evidence="2 3">Sb_GMNB300</strain>
    </source>
</reference>
<evidence type="ECO:0000313" key="3">
    <source>
        <dbReference type="Proteomes" id="UP000326924"/>
    </source>
</evidence>